<accession>A0A183D5C1</accession>
<sequence>MWTRSADIYEQQKYWHTFPNHSNADLGIYEIFMNNVKNQKLTDAIAPLRIPSAQGAHVLFCFGIKADFIYIDAGHDYDSVYSDLASFRSILTEGGVMFGDDYIRPDLIEAVDDYAVEAGVPVTVDSDRRTWILHFSSPDSSTILPWRF</sequence>
<dbReference type="InterPro" id="IPR029063">
    <property type="entry name" value="SAM-dependent_MTases_sf"/>
</dbReference>
<gene>
    <name evidence="1" type="ORF">GPUH_LOCUS3910</name>
</gene>
<dbReference type="PANTHER" id="PTHR37909:SF1">
    <property type="entry name" value="S-ADENOSYL-L-METHIONINE-DEPENDENT METHYLTRANSFERASES SUPERFAMILY PROTEIN"/>
    <property type="match status" value="1"/>
</dbReference>
<name>A0A183D5C1_9BILA</name>
<dbReference type="AlphaFoldDB" id="A0A183D5C1"/>
<dbReference type="WBParaSite" id="GPUH_0000391901-mRNA-1">
    <property type="protein sequence ID" value="GPUH_0000391901-mRNA-1"/>
    <property type="gene ID" value="GPUH_0000391901"/>
</dbReference>
<proteinExistence type="predicted"/>
<dbReference type="SUPFAM" id="SSF53335">
    <property type="entry name" value="S-adenosyl-L-methionine-dependent methyltransferases"/>
    <property type="match status" value="1"/>
</dbReference>
<dbReference type="Proteomes" id="UP000271098">
    <property type="component" value="Unassembled WGS sequence"/>
</dbReference>
<organism evidence="3">
    <name type="scientific">Gongylonema pulchrum</name>
    <dbReference type="NCBI Taxonomy" id="637853"/>
    <lineage>
        <taxon>Eukaryota</taxon>
        <taxon>Metazoa</taxon>
        <taxon>Ecdysozoa</taxon>
        <taxon>Nematoda</taxon>
        <taxon>Chromadorea</taxon>
        <taxon>Rhabditida</taxon>
        <taxon>Spirurina</taxon>
        <taxon>Spiruromorpha</taxon>
        <taxon>Spiruroidea</taxon>
        <taxon>Gongylonematidae</taxon>
        <taxon>Gongylonema</taxon>
    </lineage>
</organism>
<dbReference type="Pfam" id="PF13578">
    <property type="entry name" value="Methyltransf_24"/>
    <property type="match status" value="1"/>
</dbReference>
<dbReference type="Gene3D" id="3.40.50.150">
    <property type="entry name" value="Vaccinia Virus protein VP39"/>
    <property type="match status" value="1"/>
</dbReference>
<evidence type="ECO:0000313" key="2">
    <source>
        <dbReference type="Proteomes" id="UP000271098"/>
    </source>
</evidence>
<evidence type="ECO:0000313" key="3">
    <source>
        <dbReference type="WBParaSite" id="GPUH_0000391901-mRNA-1"/>
    </source>
</evidence>
<dbReference type="PANTHER" id="PTHR37909">
    <property type="entry name" value="S-ADENOSYL-L-METHIONINE-DEPENDENT METHYLTRANSFERASES SUPERFAMILY PROTEIN"/>
    <property type="match status" value="1"/>
</dbReference>
<reference evidence="3" key="1">
    <citation type="submission" date="2016-06" db="UniProtKB">
        <authorList>
            <consortium name="WormBaseParasite"/>
        </authorList>
    </citation>
    <scope>IDENTIFICATION</scope>
</reference>
<evidence type="ECO:0000313" key="1">
    <source>
        <dbReference type="EMBL" id="VDK41483.1"/>
    </source>
</evidence>
<reference evidence="1 2" key="2">
    <citation type="submission" date="2018-11" db="EMBL/GenBank/DDBJ databases">
        <authorList>
            <consortium name="Pathogen Informatics"/>
        </authorList>
    </citation>
    <scope>NUCLEOTIDE SEQUENCE [LARGE SCALE GENOMIC DNA]</scope>
</reference>
<protein>
    <submittedName>
        <fullName evidence="3">Class I SAM-dependent methyltransferase</fullName>
    </submittedName>
</protein>
<keyword evidence="2" id="KW-1185">Reference proteome</keyword>
<dbReference type="OrthoDB" id="9987630at2759"/>
<dbReference type="EMBL" id="UYRT01007020">
    <property type="protein sequence ID" value="VDK41483.1"/>
    <property type="molecule type" value="Genomic_DNA"/>
</dbReference>